<accession>A0A2P2IUJ5</accession>
<protein>
    <submittedName>
        <fullName evidence="1">Uncharacterized protein</fullName>
    </submittedName>
</protein>
<dbReference type="EMBL" id="GGEC01004413">
    <property type="protein sequence ID" value="MBW84896.1"/>
    <property type="molecule type" value="Transcribed_RNA"/>
</dbReference>
<dbReference type="AlphaFoldDB" id="A0A2P2IUJ5"/>
<proteinExistence type="predicted"/>
<dbReference type="EMBL" id="GGEC01004412">
    <property type="protein sequence ID" value="MBW84895.1"/>
    <property type="molecule type" value="Transcribed_RNA"/>
</dbReference>
<sequence>MAHYFFFIIFQCSSNDWINYVAASIEDHLCIICHE</sequence>
<reference evidence="1" key="1">
    <citation type="submission" date="2018-02" db="EMBL/GenBank/DDBJ databases">
        <title>Rhizophora mucronata_Transcriptome.</title>
        <authorList>
            <person name="Meera S.P."/>
            <person name="Sreeshan A."/>
            <person name="Augustine A."/>
        </authorList>
    </citation>
    <scope>NUCLEOTIDE SEQUENCE</scope>
    <source>
        <tissue evidence="1">Leaf</tissue>
    </source>
</reference>
<organism evidence="1">
    <name type="scientific">Rhizophora mucronata</name>
    <name type="common">Asiatic mangrove</name>
    <dbReference type="NCBI Taxonomy" id="61149"/>
    <lineage>
        <taxon>Eukaryota</taxon>
        <taxon>Viridiplantae</taxon>
        <taxon>Streptophyta</taxon>
        <taxon>Embryophyta</taxon>
        <taxon>Tracheophyta</taxon>
        <taxon>Spermatophyta</taxon>
        <taxon>Magnoliopsida</taxon>
        <taxon>eudicotyledons</taxon>
        <taxon>Gunneridae</taxon>
        <taxon>Pentapetalae</taxon>
        <taxon>rosids</taxon>
        <taxon>fabids</taxon>
        <taxon>Malpighiales</taxon>
        <taxon>Rhizophoraceae</taxon>
        <taxon>Rhizophora</taxon>
    </lineage>
</organism>
<evidence type="ECO:0000313" key="1">
    <source>
        <dbReference type="EMBL" id="MBW84895.1"/>
    </source>
</evidence>
<name>A0A2P2IUJ5_RHIMU</name>